<dbReference type="AlphaFoldDB" id="A0A7H0GL23"/>
<evidence type="ECO:0000256" key="1">
    <source>
        <dbReference type="ARBA" id="ARBA00006987"/>
    </source>
</evidence>
<evidence type="ECO:0000313" key="3">
    <source>
        <dbReference type="Proteomes" id="UP000516028"/>
    </source>
</evidence>
<proteinExistence type="inferred from homology"/>
<keyword evidence="3" id="KW-1185">Reference proteome</keyword>
<evidence type="ECO:0000313" key="2">
    <source>
        <dbReference type="EMBL" id="QNP48989.1"/>
    </source>
</evidence>
<dbReference type="EMBL" id="CP060783">
    <property type="protein sequence ID" value="QNP48989.1"/>
    <property type="molecule type" value="Genomic_DNA"/>
</dbReference>
<evidence type="ECO:0008006" key="4">
    <source>
        <dbReference type="Google" id="ProtNLM"/>
    </source>
</evidence>
<protein>
    <recommendedName>
        <fullName evidence="4">Tripartite tricarboxylate transporter substrate binding protein</fullName>
    </recommendedName>
</protein>
<dbReference type="InterPro" id="IPR042100">
    <property type="entry name" value="Bug_dom1"/>
</dbReference>
<name>A0A7H0GL23_9BURK</name>
<dbReference type="PANTHER" id="PTHR42928">
    <property type="entry name" value="TRICARBOXYLATE-BINDING PROTEIN"/>
    <property type="match status" value="1"/>
</dbReference>
<reference evidence="2 3" key="1">
    <citation type="submission" date="2020-08" db="EMBL/GenBank/DDBJ databases">
        <title>Genome sequence of Diaphorobacter aerolatus KACC 16536T.</title>
        <authorList>
            <person name="Hyun D.-W."/>
            <person name="Bae J.-W."/>
        </authorList>
    </citation>
    <scope>NUCLEOTIDE SEQUENCE [LARGE SCALE GENOMIC DNA]</scope>
    <source>
        <strain evidence="2 3">KACC 16536</strain>
    </source>
</reference>
<comment type="similarity">
    <text evidence="1">Belongs to the UPF0065 (bug) family.</text>
</comment>
<sequence length="108" mass="11106">MGQSVFVENRPGANGNIGSDAVAKAAPDGYTLLLAADGTMAINPALYANLPFKPEQDFIPISRIAMVPLVIVASPTLKVNTLQELVGRSKTGAENFDFSSAGVGSAGI</sequence>
<organism evidence="2 3">
    <name type="scientific">Diaphorobacter aerolatus</name>
    <dbReference type="NCBI Taxonomy" id="1288495"/>
    <lineage>
        <taxon>Bacteria</taxon>
        <taxon>Pseudomonadati</taxon>
        <taxon>Pseudomonadota</taxon>
        <taxon>Betaproteobacteria</taxon>
        <taxon>Burkholderiales</taxon>
        <taxon>Comamonadaceae</taxon>
        <taxon>Diaphorobacter</taxon>
    </lineage>
</organism>
<dbReference type="KEGG" id="daer:H9K75_02095"/>
<dbReference type="Gene3D" id="3.40.190.150">
    <property type="entry name" value="Bordetella uptake gene, domain 1"/>
    <property type="match status" value="1"/>
</dbReference>
<gene>
    <name evidence="2" type="ORF">H9K75_02095</name>
</gene>
<dbReference type="PANTHER" id="PTHR42928:SF5">
    <property type="entry name" value="BLR1237 PROTEIN"/>
    <property type="match status" value="1"/>
</dbReference>
<accession>A0A7H0GL23</accession>
<dbReference type="InterPro" id="IPR005064">
    <property type="entry name" value="BUG"/>
</dbReference>
<dbReference type="Proteomes" id="UP000516028">
    <property type="component" value="Chromosome"/>
</dbReference>
<dbReference type="Pfam" id="PF03401">
    <property type="entry name" value="TctC"/>
    <property type="match status" value="1"/>
</dbReference>
<dbReference type="Gene3D" id="3.40.190.10">
    <property type="entry name" value="Periplasmic binding protein-like II"/>
    <property type="match status" value="1"/>
</dbReference>